<dbReference type="EMBL" id="JANVFS010000008">
    <property type="protein sequence ID" value="KAJ4489008.1"/>
    <property type="molecule type" value="Genomic_DNA"/>
</dbReference>
<dbReference type="InterPro" id="IPR018306">
    <property type="entry name" value="Phage_T5_Orf172_DNA-bd"/>
</dbReference>
<dbReference type="Pfam" id="PF10544">
    <property type="entry name" value="T5orf172"/>
    <property type="match status" value="1"/>
</dbReference>
<dbReference type="Proteomes" id="UP001150238">
    <property type="component" value="Unassembled WGS sequence"/>
</dbReference>
<evidence type="ECO:0000313" key="2">
    <source>
        <dbReference type="EMBL" id="KAJ4489008.1"/>
    </source>
</evidence>
<dbReference type="AlphaFoldDB" id="A0A9W9DWZ4"/>
<comment type="caution">
    <text evidence="2">The sequence shown here is derived from an EMBL/GenBank/DDBJ whole genome shotgun (WGS) entry which is preliminary data.</text>
</comment>
<organism evidence="2 3">
    <name type="scientific">Lentinula lateritia</name>
    <dbReference type="NCBI Taxonomy" id="40482"/>
    <lineage>
        <taxon>Eukaryota</taxon>
        <taxon>Fungi</taxon>
        <taxon>Dikarya</taxon>
        <taxon>Basidiomycota</taxon>
        <taxon>Agaricomycotina</taxon>
        <taxon>Agaricomycetes</taxon>
        <taxon>Agaricomycetidae</taxon>
        <taxon>Agaricales</taxon>
        <taxon>Marasmiineae</taxon>
        <taxon>Omphalotaceae</taxon>
        <taxon>Lentinula</taxon>
    </lineage>
</organism>
<sequence>MYRSFQELQLLYDIRHRRTISDADGQGYLYAYVDSNEVKVGMTKNFNHRKEEWDRNCPYAGRIWLPPLRVANRRRAESLAHLLLEMACTDRPRMYCQNCHRTHVEKFIFRGLWPVAWRTIIYPILLRAANS</sequence>
<name>A0A9W9DWZ4_9AGAR</name>
<proteinExistence type="predicted"/>
<accession>A0A9W9DWZ4</accession>
<evidence type="ECO:0000259" key="1">
    <source>
        <dbReference type="Pfam" id="PF10544"/>
    </source>
</evidence>
<protein>
    <recommendedName>
        <fullName evidence="1">Bacteriophage T5 Orf172 DNA-binding domain-containing protein</fullName>
    </recommendedName>
</protein>
<dbReference type="PANTHER" id="PTHR28094">
    <property type="entry name" value="MEIOTICALLY UP-REGULATED GENE 113 PROTEIN"/>
    <property type="match status" value="1"/>
</dbReference>
<dbReference type="PANTHER" id="PTHR28094:SF1">
    <property type="entry name" value="MEIOTICALLY UP-REGULATED GENE 113 PROTEIN"/>
    <property type="match status" value="1"/>
</dbReference>
<feature type="domain" description="Bacteriophage T5 Orf172 DNA-binding" evidence="1">
    <location>
        <begin position="27"/>
        <end position="103"/>
    </location>
</feature>
<evidence type="ECO:0000313" key="3">
    <source>
        <dbReference type="Proteomes" id="UP001150238"/>
    </source>
</evidence>
<reference evidence="2" key="2">
    <citation type="journal article" date="2023" name="Proc. Natl. Acad. Sci. U.S.A.">
        <title>A global phylogenomic analysis of the shiitake genus Lentinula.</title>
        <authorList>
            <person name="Sierra-Patev S."/>
            <person name="Min B."/>
            <person name="Naranjo-Ortiz M."/>
            <person name="Looney B."/>
            <person name="Konkel Z."/>
            <person name="Slot J.C."/>
            <person name="Sakamoto Y."/>
            <person name="Steenwyk J.L."/>
            <person name="Rokas A."/>
            <person name="Carro J."/>
            <person name="Camarero S."/>
            <person name="Ferreira P."/>
            <person name="Molpeceres G."/>
            <person name="Ruiz-Duenas F.J."/>
            <person name="Serrano A."/>
            <person name="Henrissat B."/>
            <person name="Drula E."/>
            <person name="Hughes K.W."/>
            <person name="Mata J.L."/>
            <person name="Ishikawa N.K."/>
            <person name="Vargas-Isla R."/>
            <person name="Ushijima S."/>
            <person name="Smith C.A."/>
            <person name="Donoghue J."/>
            <person name="Ahrendt S."/>
            <person name="Andreopoulos W."/>
            <person name="He G."/>
            <person name="LaButti K."/>
            <person name="Lipzen A."/>
            <person name="Ng V."/>
            <person name="Riley R."/>
            <person name="Sandor L."/>
            <person name="Barry K."/>
            <person name="Martinez A.T."/>
            <person name="Xiao Y."/>
            <person name="Gibbons J.G."/>
            <person name="Terashima K."/>
            <person name="Grigoriev I.V."/>
            <person name="Hibbett D."/>
        </authorList>
    </citation>
    <scope>NUCLEOTIDE SEQUENCE</scope>
    <source>
        <strain evidence="2">Sp2 HRB7682 ss15</strain>
    </source>
</reference>
<reference evidence="2" key="1">
    <citation type="submission" date="2022-08" db="EMBL/GenBank/DDBJ databases">
        <authorList>
            <consortium name="DOE Joint Genome Institute"/>
            <person name="Min B."/>
            <person name="Riley R."/>
            <person name="Sierra-Patev S."/>
            <person name="Naranjo-Ortiz M."/>
            <person name="Looney B."/>
            <person name="Konkel Z."/>
            <person name="Slot J.C."/>
            <person name="Sakamoto Y."/>
            <person name="Steenwyk J.L."/>
            <person name="Rokas A."/>
            <person name="Carro J."/>
            <person name="Camarero S."/>
            <person name="Ferreira P."/>
            <person name="Molpeceres G."/>
            <person name="Ruiz-Duenas F.J."/>
            <person name="Serrano A."/>
            <person name="Henrissat B."/>
            <person name="Drula E."/>
            <person name="Hughes K.W."/>
            <person name="Mata J.L."/>
            <person name="Ishikawa N.K."/>
            <person name="Vargas-Isla R."/>
            <person name="Ushijima S."/>
            <person name="Smith C.A."/>
            <person name="Ahrendt S."/>
            <person name="Andreopoulos W."/>
            <person name="He G."/>
            <person name="Labutti K."/>
            <person name="Lipzen A."/>
            <person name="Ng V."/>
            <person name="Sandor L."/>
            <person name="Barry K."/>
            <person name="Martinez A.T."/>
            <person name="Xiao Y."/>
            <person name="Gibbons J.G."/>
            <person name="Terashima K."/>
            <person name="Hibbett D.S."/>
            <person name="Grigoriev I.V."/>
        </authorList>
    </citation>
    <scope>NUCLEOTIDE SEQUENCE</scope>
    <source>
        <strain evidence="2">Sp2 HRB7682 ss15</strain>
    </source>
</reference>
<dbReference type="InterPro" id="IPR053006">
    <property type="entry name" value="Meiosis_regulatory"/>
</dbReference>
<gene>
    <name evidence="2" type="ORF">C8J55DRAFT_487189</name>
</gene>